<accession>A0AA40EV50</accession>
<protein>
    <submittedName>
        <fullName evidence="1">Uncharacterized protein</fullName>
    </submittedName>
</protein>
<comment type="caution">
    <text evidence="1">The sequence shown here is derived from an EMBL/GenBank/DDBJ whole genome shotgun (WGS) entry which is preliminary data.</text>
</comment>
<sequence length="96" mass="10504">MGVFWGPVRGRYTRHLCFLGGILGFPSAWSLFLPGECNMVKSPVFEDLGDSEERSLGWGWAGRIARSRIEAGSEGRGKGGGVGFATVFYMLVLMEK</sequence>
<keyword evidence="2" id="KW-1185">Reference proteome</keyword>
<gene>
    <name evidence="1" type="ORF">B0T18DRAFT_410676</name>
</gene>
<evidence type="ECO:0000313" key="2">
    <source>
        <dbReference type="Proteomes" id="UP001172155"/>
    </source>
</evidence>
<name>A0AA40EV50_9PEZI</name>
<proteinExistence type="predicted"/>
<dbReference type="Proteomes" id="UP001172155">
    <property type="component" value="Unassembled WGS sequence"/>
</dbReference>
<dbReference type="EMBL" id="JAUKUD010000004">
    <property type="protein sequence ID" value="KAK0746021.1"/>
    <property type="molecule type" value="Genomic_DNA"/>
</dbReference>
<dbReference type="AlphaFoldDB" id="A0AA40EV50"/>
<evidence type="ECO:0000313" key="1">
    <source>
        <dbReference type="EMBL" id="KAK0746021.1"/>
    </source>
</evidence>
<organism evidence="1 2">
    <name type="scientific">Schizothecium vesticola</name>
    <dbReference type="NCBI Taxonomy" id="314040"/>
    <lineage>
        <taxon>Eukaryota</taxon>
        <taxon>Fungi</taxon>
        <taxon>Dikarya</taxon>
        <taxon>Ascomycota</taxon>
        <taxon>Pezizomycotina</taxon>
        <taxon>Sordariomycetes</taxon>
        <taxon>Sordariomycetidae</taxon>
        <taxon>Sordariales</taxon>
        <taxon>Schizotheciaceae</taxon>
        <taxon>Schizothecium</taxon>
    </lineage>
</organism>
<reference evidence="1" key="1">
    <citation type="submission" date="2023-06" db="EMBL/GenBank/DDBJ databases">
        <title>Genome-scale phylogeny and comparative genomics of the fungal order Sordariales.</title>
        <authorList>
            <consortium name="Lawrence Berkeley National Laboratory"/>
            <person name="Hensen N."/>
            <person name="Bonometti L."/>
            <person name="Westerberg I."/>
            <person name="Brannstrom I.O."/>
            <person name="Guillou S."/>
            <person name="Cros-Aarteil S."/>
            <person name="Calhoun S."/>
            <person name="Haridas S."/>
            <person name="Kuo A."/>
            <person name="Mondo S."/>
            <person name="Pangilinan J."/>
            <person name="Riley R."/>
            <person name="LaButti K."/>
            <person name="Andreopoulos B."/>
            <person name="Lipzen A."/>
            <person name="Chen C."/>
            <person name="Yanf M."/>
            <person name="Daum C."/>
            <person name="Ng V."/>
            <person name="Clum A."/>
            <person name="Steindorff A."/>
            <person name="Ohm R."/>
            <person name="Martin F."/>
            <person name="Silar P."/>
            <person name="Natvig D."/>
            <person name="Lalanne C."/>
            <person name="Gautier V."/>
            <person name="Ament-velasquez S.L."/>
            <person name="Kruys A."/>
            <person name="Hutchinson M.I."/>
            <person name="Powell A.J."/>
            <person name="Barry K."/>
            <person name="Miller A.N."/>
            <person name="Grigoriev I.V."/>
            <person name="Debuchy R."/>
            <person name="Gladieux P."/>
            <person name="Thoren M.H."/>
            <person name="Johannesson H."/>
        </authorList>
    </citation>
    <scope>NUCLEOTIDE SEQUENCE</scope>
    <source>
        <strain evidence="1">SMH3187-1</strain>
    </source>
</reference>